<evidence type="ECO:0000313" key="2">
    <source>
        <dbReference type="Proteomes" id="UP000000268"/>
    </source>
</evidence>
<keyword evidence="2" id="KW-1185">Reference proteome</keyword>
<name>B0BZU8_ACAM1</name>
<dbReference type="Proteomes" id="UP000000268">
    <property type="component" value="Chromosome"/>
</dbReference>
<dbReference type="STRING" id="329726.AM1_2144"/>
<dbReference type="AlphaFoldDB" id="B0BZU8"/>
<dbReference type="EMBL" id="CP000828">
    <property type="protein sequence ID" value="ABW27158.1"/>
    <property type="molecule type" value="Genomic_DNA"/>
</dbReference>
<protein>
    <submittedName>
        <fullName evidence="1">Uncharacterized protein</fullName>
    </submittedName>
</protein>
<dbReference type="HOGENOM" id="CLU_3003385_0_0_3"/>
<dbReference type="KEGG" id="amr:AM1_2144"/>
<reference evidence="1 2" key="1">
    <citation type="journal article" date="2008" name="Proc. Natl. Acad. Sci. U.S.A.">
        <title>Niche adaptation and genome expansion in the chlorophyll d-producing cyanobacterium Acaryochloris marina.</title>
        <authorList>
            <person name="Swingley W.D."/>
            <person name="Chen M."/>
            <person name="Cheung P.C."/>
            <person name="Conrad A.L."/>
            <person name="Dejesa L.C."/>
            <person name="Hao J."/>
            <person name="Honchak B.M."/>
            <person name="Karbach L.E."/>
            <person name="Kurdoglu A."/>
            <person name="Lahiri S."/>
            <person name="Mastrian S.D."/>
            <person name="Miyashita H."/>
            <person name="Page L."/>
            <person name="Ramakrishna P."/>
            <person name="Satoh S."/>
            <person name="Sattley W.M."/>
            <person name="Shimada Y."/>
            <person name="Taylor H.L."/>
            <person name="Tomo T."/>
            <person name="Tsuchiya T."/>
            <person name="Wang Z.T."/>
            <person name="Raymond J."/>
            <person name="Mimuro M."/>
            <person name="Blankenship R.E."/>
            <person name="Touchman J.W."/>
        </authorList>
    </citation>
    <scope>NUCLEOTIDE SEQUENCE [LARGE SCALE GENOMIC DNA]</scope>
    <source>
        <strain evidence="2">MBIC 11017</strain>
    </source>
</reference>
<sequence length="56" mass="6372">MSAGSALKGIEWQFKWVQTKEQTIILVTDLKTNRFISNRSDCIYHGDTIFLGPLSL</sequence>
<accession>B0BZU8</accession>
<gene>
    <name evidence="1" type="ordered locus">AM1_2144</name>
</gene>
<evidence type="ECO:0000313" key="1">
    <source>
        <dbReference type="EMBL" id="ABW27158.1"/>
    </source>
</evidence>
<organism evidence="1 2">
    <name type="scientific">Acaryochloris marina (strain MBIC 11017)</name>
    <dbReference type="NCBI Taxonomy" id="329726"/>
    <lineage>
        <taxon>Bacteria</taxon>
        <taxon>Bacillati</taxon>
        <taxon>Cyanobacteriota</taxon>
        <taxon>Cyanophyceae</taxon>
        <taxon>Acaryochloridales</taxon>
        <taxon>Acaryochloridaceae</taxon>
        <taxon>Acaryochloris</taxon>
    </lineage>
</organism>
<proteinExistence type="predicted"/>